<dbReference type="AlphaFoldDB" id="A0A3R6EYL7"/>
<evidence type="ECO:0000313" key="2">
    <source>
        <dbReference type="Proteomes" id="UP000284548"/>
    </source>
</evidence>
<organism evidence="1 2">
    <name type="scientific">Segatella copri</name>
    <dbReference type="NCBI Taxonomy" id="165179"/>
    <lineage>
        <taxon>Bacteria</taxon>
        <taxon>Pseudomonadati</taxon>
        <taxon>Bacteroidota</taxon>
        <taxon>Bacteroidia</taxon>
        <taxon>Bacteroidales</taxon>
        <taxon>Prevotellaceae</taxon>
        <taxon>Segatella</taxon>
    </lineage>
</organism>
<dbReference type="EMBL" id="QRKB01000025">
    <property type="protein sequence ID" value="RHH81435.1"/>
    <property type="molecule type" value="Genomic_DNA"/>
</dbReference>
<comment type="caution">
    <text evidence="1">The sequence shown here is derived from an EMBL/GenBank/DDBJ whole genome shotgun (WGS) entry which is preliminary data.</text>
</comment>
<dbReference type="RefSeq" id="WP_118255130.1">
    <property type="nucleotide sequence ID" value="NZ_QRKB01000025.1"/>
</dbReference>
<gene>
    <name evidence="1" type="ORF">DW192_10260</name>
</gene>
<reference evidence="1 2" key="1">
    <citation type="submission" date="2018-08" db="EMBL/GenBank/DDBJ databases">
        <title>A genome reference for cultivated species of the human gut microbiota.</title>
        <authorList>
            <person name="Zou Y."/>
            <person name="Xue W."/>
            <person name="Luo G."/>
        </authorList>
    </citation>
    <scope>NUCLEOTIDE SEQUENCE [LARGE SCALE GENOMIC DNA]</scope>
    <source>
        <strain evidence="1 2">AM16-54</strain>
    </source>
</reference>
<accession>A0A3R6EYL7</accession>
<protein>
    <submittedName>
        <fullName evidence="1">Uncharacterized protein</fullName>
    </submittedName>
</protein>
<name>A0A3R6EYL7_9BACT</name>
<proteinExistence type="predicted"/>
<dbReference type="Proteomes" id="UP000284548">
    <property type="component" value="Unassembled WGS sequence"/>
</dbReference>
<sequence length="147" mass="17562">MKFKYLIDKVNGFRHRNVFVVLDGRANSVTLSKGIYDHIMQKERTDNSIFVFRLSDRGTYGFCMREDWEELRKANTTFAQLQFNQKYKKVGFRSDYPSITAILDEYNLPLNRMVRLTCIPRKSQKGEPYYEIMRPNSNLITWKQDKK</sequence>
<evidence type="ECO:0000313" key="1">
    <source>
        <dbReference type="EMBL" id="RHH81435.1"/>
    </source>
</evidence>